<reference evidence="3 4" key="1">
    <citation type="journal article" date="2018" name="Nat. Ecol. Evol.">
        <title>Pezizomycetes genomes reveal the molecular basis of ectomycorrhizal truffle lifestyle.</title>
        <authorList>
            <person name="Murat C."/>
            <person name="Payen T."/>
            <person name="Noel B."/>
            <person name="Kuo A."/>
            <person name="Morin E."/>
            <person name="Chen J."/>
            <person name="Kohler A."/>
            <person name="Krizsan K."/>
            <person name="Balestrini R."/>
            <person name="Da Silva C."/>
            <person name="Montanini B."/>
            <person name="Hainaut M."/>
            <person name="Levati E."/>
            <person name="Barry K.W."/>
            <person name="Belfiori B."/>
            <person name="Cichocki N."/>
            <person name="Clum A."/>
            <person name="Dockter R.B."/>
            <person name="Fauchery L."/>
            <person name="Guy J."/>
            <person name="Iotti M."/>
            <person name="Le Tacon F."/>
            <person name="Lindquist E.A."/>
            <person name="Lipzen A."/>
            <person name="Malagnac F."/>
            <person name="Mello A."/>
            <person name="Molinier V."/>
            <person name="Miyauchi S."/>
            <person name="Poulain J."/>
            <person name="Riccioni C."/>
            <person name="Rubini A."/>
            <person name="Sitrit Y."/>
            <person name="Splivallo R."/>
            <person name="Traeger S."/>
            <person name="Wang M."/>
            <person name="Zifcakova L."/>
            <person name="Wipf D."/>
            <person name="Zambonelli A."/>
            <person name="Paolocci F."/>
            <person name="Nowrousian M."/>
            <person name="Ottonello S."/>
            <person name="Baldrian P."/>
            <person name="Spatafora J.W."/>
            <person name="Henrissat B."/>
            <person name="Nagy L.G."/>
            <person name="Aury J.M."/>
            <person name="Wincker P."/>
            <person name="Grigoriev I.V."/>
            <person name="Bonfante P."/>
            <person name="Martin F.M."/>
        </authorList>
    </citation>
    <scope>NUCLEOTIDE SEQUENCE [LARGE SCALE GENOMIC DNA]</scope>
    <source>
        <strain evidence="3 4">RN42</strain>
    </source>
</reference>
<dbReference type="EMBL" id="ML119683">
    <property type="protein sequence ID" value="RPA80960.1"/>
    <property type="molecule type" value="Genomic_DNA"/>
</dbReference>
<dbReference type="PROSITE" id="PS50181">
    <property type="entry name" value="FBOX"/>
    <property type="match status" value="1"/>
</dbReference>
<dbReference type="Proteomes" id="UP000275078">
    <property type="component" value="Unassembled WGS sequence"/>
</dbReference>
<evidence type="ECO:0000256" key="1">
    <source>
        <dbReference type="SAM" id="Phobius"/>
    </source>
</evidence>
<dbReference type="InterPro" id="IPR001810">
    <property type="entry name" value="F-box_dom"/>
</dbReference>
<dbReference type="AlphaFoldDB" id="A0A3N4IA02"/>
<keyword evidence="1" id="KW-0472">Membrane</keyword>
<proteinExistence type="predicted"/>
<organism evidence="3 4">
    <name type="scientific">Ascobolus immersus RN42</name>
    <dbReference type="NCBI Taxonomy" id="1160509"/>
    <lineage>
        <taxon>Eukaryota</taxon>
        <taxon>Fungi</taxon>
        <taxon>Dikarya</taxon>
        <taxon>Ascomycota</taxon>
        <taxon>Pezizomycotina</taxon>
        <taxon>Pezizomycetes</taxon>
        <taxon>Pezizales</taxon>
        <taxon>Ascobolaceae</taxon>
        <taxon>Ascobolus</taxon>
    </lineage>
</organism>
<name>A0A3N4IA02_ASCIM</name>
<sequence>MLETLPFPLLVIALFAESRRILIFAYLSLFLHFLYTFIHSTIYPAPKPKPKPVPFRFTHLPFELRLSIYSNCTAFSLLQLSRSSYQLRYEILRNPKLYLNSDGYRPAPTGTTYPPSHQLRPLPVVQLWRLTLKQIDFISDPAERRLVETQLKRVVVVTPIGPGQSKFSDWMLCGKRGMEGCGRLRWKRDAEVGAAYRAMDCECGRVYGLRPISVDGALERRMSC</sequence>
<keyword evidence="1" id="KW-0812">Transmembrane</keyword>
<evidence type="ECO:0000313" key="3">
    <source>
        <dbReference type="EMBL" id="RPA80960.1"/>
    </source>
</evidence>
<keyword evidence="4" id="KW-1185">Reference proteome</keyword>
<feature type="domain" description="F-box" evidence="2">
    <location>
        <begin position="54"/>
        <end position="101"/>
    </location>
</feature>
<keyword evidence="1" id="KW-1133">Transmembrane helix</keyword>
<accession>A0A3N4IA02</accession>
<evidence type="ECO:0000313" key="4">
    <source>
        <dbReference type="Proteomes" id="UP000275078"/>
    </source>
</evidence>
<gene>
    <name evidence="3" type="ORF">BJ508DRAFT_376706</name>
</gene>
<protein>
    <recommendedName>
        <fullName evidence="2">F-box domain-containing protein</fullName>
    </recommendedName>
</protein>
<evidence type="ECO:0000259" key="2">
    <source>
        <dbReference type="PROSITE" id="PS50181"/>
    </source>
</evidence>
<feature type="transmembrane region" description="Helical" evidence="1">
    <location>
        <begin position="21"/>
        <end position="42"/>
    </location>
</feature>